<dbReference type="RefSeq" id="WP_214420639.1">
    <property type="nucleotide sequence ID" value="NZ_CP075546.1"/>
</dbReference>
<accession>A0A8E7AY25</accession>
<organism evidence="1 2">
    <name type="scientific">Methanospirillum purgamenti</name>
    <dbReference type="NCBI Taxonomy" id="2834276"/>
    <lineage>
        <taxon>Archaea</taxon>
        <taxon>Methanobacteriati</taxon>
        <taxon>Methanobacteriota</taxon>
        <taxon>Stenosarchaea group</taxon>
        <taxon>Methanomicrobia</taxon>
        <taxon>Methanomicrobiales</taxon>
        <taxon>Methanospirillaceae</taxon>
        <taxon>Methanospirillum</taxon>
    </lineage>
</organism>
<evidence type="ECO:0000313" key="1">
    <source>
        <dbReference type="EMBL" id="QVV89857.1"/>
    </source>
</evidence>
<sequence>MKHSHQMTVSCAVCKAISMQDVLIINDHKDYFDTVMGFLPLARNKLLYQIHECPVCRYCAPNLTRAGNDAKNIVNSEYYLQIAHNERIPALIRRYLQYSYCVEMQNEDKNAFFGYLTTSWVCDDIKEGVLGKHCRKKAIDYLKKCKENGDQIWKDPGFYELMLADLHRRVAEFEEAEITIQSGLVKVLDPILKASLEFTALRIHRWDTLP</sequence>
<dbReference type="KEGG" id="mrtj:KHC33_04990"/>
<evidence type="ECO:0008006" key="3">
    <source>
        <dbReference type="Google" id="ProtNLM"/>
    </source>
</evidence>
<dbReference type="GeneID" id="65096516"/>
<protein>
    <recommendedName>
        <fullName evidence="3">DUF2225 domain-containing protein</fullName>
    </recommendedName>
</protein>
<reference evidence="1 2" key="1">
    <citation type="submission" date="2021-05" db="EMBL/GenBank/DDBJ databases">
        <title>A novel Methanospirillum isolate from a pyrite-forming mixed culture.</title>
        <authorList>
            <person name="Bunk B."/>
            <person name="Sproer C."/>
            <person name="Spring S."/>
            <person name="Pester M."/>
        </authorList>
    </citation>
    <scope>NUCLEOTIDE SEQUENCE [LARGE SCALE GENOMIC DNA]</scope>
    <source>
        <strain evidence="1 2">J.3.6.1-F.2.7.3</strain>
    </source>
</reference>
<name>A0A8E7AY25_9EURY</name>
<gene>
    <name evidence="1" type="ORF">KHC33_04990</name>
</gene>
<dbReference type="EMBL" id="CP075546">
    <property type="protein sequence ID" value="QVV89857.1"/>
    <property type="molecule type" value="Genomic_DNA"/>
</dbReference>
<dbReference type="AlphaFoldDB" id="A0A8E7AY25"/>
<keyword evidence="2" id="KW-1185">Reference proteome</keyword>
<dbReference type="Proteomes" id="UP000680656">
    <property type="component" value="Chromosome"/>
</dbReference>
<proteinExistence type="predicted"/>
<evidence type="ECO:0000313" key="2">
    <source>
        <dbReference type="Proteomes" id="UP000680656"/>
    </source>
</evidence>